<accession>A0A481YZZ0</accession>
<gene>
    <name evidence="1" type="ORF">LCMiAC01_01480</name>
</gene>
<organism evidence="1">
    <name type="scientific">Mimivirus LCMiAC01</name>
    <dbReference type="NCBI Taxonomy" id="2506608"/>
    <lineage>
        <taxon>Viruses</taxon>
        <taxon>Varidnaviria</taxon>
        <taxon>Bamfordvirae</taxon>
        <taxon>Nucleocytoviricota</taxon>
        <taxon>Megaviricetes</taxon>
        <taxon>Imitervirales</taxon>
        <taxon>Mimiviridae</taxon>
        <taxon>Klosneuvirinae</taxon>
    </lineage>
</organism>
<reference evidence="1" key="1">
    <citation type="journal article" date="2019" name="MBio">
        <title>Virus Genomes from Deep Sea Sediments Expand the Ocean Megavirome and Support Independent Origins of Viral Gigantism.</title>
        <authorList>
            <person name="Backstrom D."/>
            <person name="Yutin N."/>
            <person name="Jorgensen S.L."/>
            <person name="Dharamshi J."/>
            <person name="Homa F."/>
            <person name="Zaremba-Niedwiedzka K."/>
            <person name="Spang A."/>
            <person name="Wolf Y.I."/>
            <person name="Koonin E.V."/>
            <person name="Ettema T.J."/>
        </authorList>
    </citation>
    <scope>NUCLEOTIDE SEQUENCE</scope>
</reference>
<protein>
    <submittedName>
        <fullName evidence="1">Uncharacterized protein</fullName>
    </submittedName>
</protein>
<name>A0A481YZZ0_9VIRU</name>
<sequence>MNKKSKSLYLILKGNNEASVHAAFIAESPDEVGKYIKSNNKLMKSITKCLCGLDPEGKLSEELINNFKDDTDIRKKTKLMKSIFASYSNSEIFNQIGGVVFEIFYVNTVTVPFDKIIDLSKDE</sequence>
<proteinExistence type="predicted"/>
<evidence type="ECO:0000313" key="1">
    <source>
        <dbReference type="EMBL" id="QBK88471.1"/>
    </source>
</evidence>
<dbReference type="EMBL" id="MK500390">
    <property type="protein sequence ID" value="QBK88471.1"/>
    <property type="molecule type" value="Genomic_DNA"/>
</dbReference>